<dbReference type="Proteomes" id="UP001238334">
    <property type="component" value="Chromosome"/>
</dbReference>
<keyword evidence="5" id="KW-1185">Reference proteome</keyword>
<gene>
    <name evidence="4" type="ORF">QPJ95_09425</name>
</gene>
<comment type="similarity">
    <text evidence="1">Belongs to the MlaA family.</text>
</comment>
<evidence type="ECO:0000256" key="3">
    <source>
        <dbReference type="SAM" id="SignalP"/>
    </source>
</evidence>
<accession>A0A9Y2L1Q9</accession>
<evidence type="ECO:0000313" key="5">
    <source>
        <dbReference type="Proteomes" id="UP001238334"/>
    </source>
</evidence>
<dbReference type="PROSITE" id="PS51257">
    <property type="entry name" value="PROKAR_LIPOPROTEIN"/>
    <property type="match status" value="1"/>
</dbReference>
<dbReference type="PANTHER" id="PTHR30035:SF3">
    <property type="entry name" value="INTERMEMBRANE PHOSPHOLIPID TRANSPORT SYSTEM LIPOPROTEIN MLAA"/>
    <property type="match status" value="1"/>
</dbReference>
<sequence length="259" mass="28067">MTLTLRQISLLVALLLTGLTAGCAGQSPEARAAGDVFDPHEEVNRSIHGFNLSVDRAIFRPASNGYVSAVPPEIVTSFGLFAENLSMPGQAVNALLQGDLPKTGLAISRLLINTVLGMGGLFDPASDFNIARVDTDFGETLHVWGFGEGAYVEIPLYGPSTTRDAVGVFADFFTNPITFARQNPADNIGVYAEIVRRMGDRGNYSATIDSILYESADSYAQARLIYLQNRRFELGGDQDTYDGVFGDPYSDPYEDIYAE</sequence>
<dbReference type="InterPro" id="IPR007428">
    <property type="entry name" value="MlaA"/>
</dbReference>
<feature type="signal peptide" evidence="3">
    <location>
        <begin position="1"/>
        <end position="32"/>
    </location>
</feature>
<proteinExistence type="inferred from homology"/>
<dbReference type="PRINTS" id="PR01805">
    <property type="entry name" value="VACJLIPOPROT"/>
</dbReference>
<dbReference type="KEGG" id="ppso:QPJ95_09425"/>
<dbReference type="GO" id="GO:0120010">
    <property type="term" value="P:intermembrane phospholipid transfer"/>
    <property type="evidence" value="ECO:0007669"/>
    <property type="project" value="TreeGrafter"/>
</dbReference>
<organism evidence="4 5">
    <name type="scientific">Parasedimentitalea psychrophila</name>
    <dbReference type="NCBI Taxonomy" id="2997337"/>
    <lineage>
        <taxon>Bacteria</taxon>
        <taxon>Pseudomonadati</taxon>
        <taxon>Pseudomonadota</taxon>
        <taxon>Alphaproteobacteria</taxon>
        <taxon>Rhodobacterales</taxon>
        <taxon>Paracoccaceae</taxon>
        <taxon>Parasedimentitalea</taxon>
    </lineage>
</organism>
<keyword evidence="4" id="KW-0449">Lipoprotein</keyword>
<evidence type="ECO:0000256" key="1">
    <source>
        <dbReference type="ARBA" id="ARBA00010634"/>
    </source>
</evidence>
<dbReference type="PANTHER" id="PTHR30035">
    <property type="entry name" value="LIPOPROTEIN VACJ-RELATED"/>
    <property type="match status" value="1"/>
</dbReference>
<dbReference type="GO" id="GO:0016020">
    <property type="term" value="C:membrane"/>
    <property type="evidence" value="ECO:0007669"/>
    <property type="project" value="InterPro"/>
</dbReference>
<evidence type="ECO:0000313" key="4">
    <source>
        <dbReference type="EMBL" id="WIY27101.1"/>
    </source>
</evidence>
<keyword evidence="2 3" id="KW-0732">Signal</keyword>
<dbReference type="Pfam" id="PF04333">
    <property type="entry name" value="MlaA"/>
    <property type="match status" value="1"/>
</dbReference>
<reference evidence="4 5" key="1">
    <citation type="submission" date="2023-06" db="EMBL/GenBank/DDBJ databases">
        <title>Parasedimentitalea psychrophila sp. nov., a psychrophilic bacterium isolated from deep-sea sediment.</title>
        <authorList>
            <person name="Li A."/>
        </authorList>
    </citation>
    <scope>NUCLEOTIDE SEQUENCE [LARGE SCALE GENOMIC DNA]</scope>
    <source>
        <strain evidence="4 5">QS115</strain>
    </source>
</reference>
<feature type="chain" id="PRO_5040919109" evidence="3">
    <location>
        <begin position="33"/>
        <end position="259"/>
    </location>
</feature>
<dbReference type="AlphaFoldDB" id="A0A9Y2L1Q9"/>
<protein>
    <submittedName>
        <fullName evidence="4">VacJ family lipoprotein</fullName>
    </submittedName>
</protein>
<evidence type="ECO:0000256" key="2">
    <source>
        <dbReference type="ARBA" id="ARBA00022729"/>
    </source>
</evidence>
<name>A0A9Y2L1Q9_9RHOB</name>
<dbReference type="EMBL" id="CP127247">
    <property type="protein sequence ID" value="WIY27101.1"/>
    <property type="molecule type" value="Genomic_DNA"/>
</dbReference>
<dbReference type="RefSeq" id="WP_270920656.1">
    <property type="nucleotide sequence ID" value="NZ_CP127247.1"/>
</dbReference>